<dbReference type="SUPFAM" id="SSF55811">
    <property type="entry name" value="Nudix"/>
    <property type="match status" value="1"/>
</dbReference>
<protein>
    <submittedName>
        <fullName evidence="3">NUDIX domain-containing protein</fullName>
    </submittedName>
</protein>
<dbReference type="InterPro" id="IPR020084">
    <property type="entry name" value="NUDIX_hydrolase_CS"/>
</dbReference>
<keyword evidence="4" id="KW-1185">Reference proteome</keyword>
<dbReference type="PROSITE" id="PS51462">
    <property type="entry name" value="NUDIX"/>
    <property type="match status" value="1"/>
</dbReference>
<comment type="caution">
    <text evidence="3">The sequence shown here is derived from an EMBL/GenBank/DDBJ whole genome shotgun (WGS) entry which is preliminary data.</text>
</comment>
<evidence type="ECO:0000313" key="3">
    <source>
        <dbReference type="EMBL" id="MDX8152553.1"/>
    </source>
</evidence>
<name>A0ABU4VNW7_9ACTN</name>
<dbReference type="Gene3D" id="3.90.79.10">
    <property type="entry name" value="Nucleoside Triphosphate Pyrophosphohydrolase"/>
    <property type="match status" value="1"/>
</dbReference>
<sequence>MPPSARHRTSAGILLHRGDPDRLRVLVAHMGGPLWARKDERAWSIPKGEHGADEEPWAAARREFAEELGLPAPDGEPLDLGEVRQGSGKRVRCFAIAGDLDPDAVVPGTFTMTWPPRSGRTIEVPEVDRVAWLTLDEARPRLVAAQEAFLDRLVAALGGDGTGAVV</sequence>
<dbReference type="InterPro" id="IPR051325">
    <property type="entry name" value="Nudix_hydrolase_domain"/>
</dbReference>
<organism evidence="3 4">
    <name type="scientific">Patulibacter brassicae</name>
    <dbReference type="NCBI Taxonomy" id="1705717"/>
    <lineage>
        <taxon>Bacteria</taxon>
        <taxon>Bacillati</taxon>
        <taxon>Actinomycetota</taxon>
        <taxon>Thermoleophilia</taxon>
        <taxon>Solirubrobacterales</taxon>
        <taxon>Patulibacteraceae</taxon>
        <taxon>Patulibacter</taxon>
    </lineage>
</organism>
<evidence type="ECO:0000259" key="2">
    <source>
        <dbReference type="PROSITE" id="PS51462"/>
    </source>
</evidence>
<gene>
    <name evidence="3" type="ORF">SK069_13185</name>
</gene>
<dbReference type="PROSITE" id="PS00893">
    <property type="entry name" value="NUDIX_BOX"/>
    <property type="match status" value="1"/>
</dbReference>
<dbReference type="CDD" id="cd04662">
    <property type="entry name" value="NUDIX_Hydrolase"/>
    <property type="match status" value="1"/>
</dbReference>
<accession>A0ABU4VNW7</accession>
<dbReference type="Pfam" id="PF00293">
    <property type="entry name" value="NUDIX"/>
    <property type="match status" value="1"/>
</dbReference>
<dbReference type="EMBL" id="JAXAVX010000006">
    <property type="protein sequence ID" value="MDX8152553.1"/>
    <property type="molecule type" value="Genomic_DNA"/>
</dbReference>
<dbReference type="Proteomes" id="UP001277761">
    <property type="component" value="Unassembled WGS sequence"/>
</dbReference>
<evidence type="ECO:0000313" key="4">
    <source>
        <dbReference type="Proteomes" id="UP001277761"/>
    </source>
</evidence>
<dbReference type="InterPro" id="IPR015797">
    <property type="entry name" value="NUDIX_hydrolase-like_dom_sf"/>
</dbReference>
<keyword evidence="1" id="KW-0378">Hydrolase</keyword>
<dbReference type="PANTHER" id="PTHR21340:SF7">
    <property type="entry name" value="NUDIX HYDROLASE DOMAIN-CONTAINING PROTEIN"/>
    <property type="match status" value="1"/>
</dbReference>
<evidence type="ECO:0000256" key="1">
    <source>
        <dbReference type="ARBA" id="ARBA00022801"/>
    </source>
</evidence>
<proteinExistence type="predicted"/>
<reference evidence="3 4" key="1">
    <citation type="submission" date="2023-11" db="EMBL/GenBank/DDBJ databases">
        <authorList>
            <person name="Xu M."/>
            <person name="Jiang T."/>
        </authorList>
    </citation>
    <scope>NUCLEOTIDE SEQUENCE [LARGE SCALE GENOMIC DNA]</scope>
    <source>
        <strain evidence="3 4">SD</strain>
    </source>
</reference>
<dbReference type="PANTHER" id="PTHR21340">
    <property type="entry name" value="DIADENOSINE 5,5-P1,P4-TETRAPHOSPHATE PYROPHOSPHOHYDROLASE MUTT"/>
    <property type="match status" value="1"/>
</dbReference>
<dbReference type="RefSeq" id="WP_319954707.1">
    <property type="nucleotide sequence ID" value="NZ_JAXAVX010000006.1"/>
</dbReference>
<feature type="domain" description="Nudix hydrolase" evidence="2">
    <location>
        <begin position="5"/>
        <end position="155"/>
    </location>
</feature>
<dbReference type="InterPro" id="IPR000086">
    <property type="entry name" value="NUDIX_hydrolase_dom"/>
</dbReference>